<proteinExistence type="predicted"/>
<evidence type="ECO:0000313" key="3">
    <source>
        <dbReference type="EMBL" id="SSW90654.1"/>
    </source>
</evidence>
<dbReference type="EMBL" id="QRDT01000008">
    <property type="protein sequence ID" value="RED36094.1"/>
    <property type="molecule type" value="Genomic_DNA"/>
</dbReference>
<evidence type="ECO:0000313" key="2">
    <source>
        <dbReference type="EMBL" id="RED36094.1"/>
    </source>
</evidence>
<dbReference type="OrthoDB" id="8556864at2"/>
<accession>A0A336JSU6</accession>
<gene>
    <name evidence="2" type="ORF">BJ125_10826</name>
    <name evidence="3" type="ORF">SAMN05892882_10826</name>
</gene>
<dbReference type="Proteomes" id="UP000256343">
    <property type="component" value="Unassembled WGS sequence"/>
</dbReference>
<dbReference type="InterPro" id="IPR015424">
    <property type="entry name" value="PyrdxlP-dep_Trfase"/>
</dbReference>
<evidence type="ECO:0000313" key="5">
    <source>
        <dbReference type="Proteomes" id="UP000256343"/>
    </source>
</evidence>
<feature type="region of interest" description="Disordered" evidence="1">
    <location>
        <begin position="1"/>
        <end position="27"/>
    </location>
</feature>
<dbReference type="EMBL" id="UFQQ01000008">
    <property type="protein sequence ID" value="SSW90654.1"/>
    <property type="molecule type" value="Genomic_DNA"/>
</dbReference>
<dbReference type="Gene3D" id="3.40.640.10">
    <property type="entry name" value="Type I PLP-dependent aspartate aminotransferase-like (Major domain)"/>
    <property type="match status" value="1"/>
</dbReference>
<dbReference type="SUPFAM" id="SSF53383">
    <property type="entry name" value="PLP-dependent transferases"/>
    <property type="match status" value="1"/>
</dbReference>
<evidence type="ECO:0000256" key="1">
    <source>
        <dbReference type="SAM" id="MobiDB-lite"/>
    </source>
</evidence>
<dbReference type="InterPro" id="IPR015421">
    <property type="entry name" value="PyrdxlP-dep_Trfase_major"/>
</dbReference>
<keyword evidence="5" id="KW-1185">Reference proteome</keyword>
<dbReference type="Proteomes" id="UP000252631">
    <property type="component" value="Unassembled WGS sequence"/>
</dbReference>
<name>A0A336JSU6_9BRAD</name>
<evidence type="ECO:0000313" key="4">
    <source>
        <dbReference type="Proteomes" id="UP000252631"/>
    </source>
</evidence>
<sequence length="531" mass="56398">MAHPGSLIRPADDRRPAIDPAQRPQSPLRELFAPLDQLLACGGDARIDLDPLTGRNAYGCGPCPAPELPSFSSCTASTISPRGYEAAGRARDALMSSAMLHGLIECFDDRVEAMRDELKTLLGTEPTGAEIVFASSGTDAQLAALAISRALLGDDLVTVVMAADQTGTGTAFTAHGQHFGARSAGGIAATRGAPIAGLGPVRSVGLRLRETEGRLRSPSALDAETLDVVESLVAQGARVMLEAMDCSKLGHAAPSDRCLAEIAARWPGRVQIVIDACQARLGSRRLTGYLDRGFMVLLTGSKYFAGPAFSGAVLLPRQIAEAVGTLRRVAPGLADYLGRSDWPQRWRSLREQFPAQPNFGQWLRWEAALEEIRAYTAVPAKVRRDVVRKLGAGLAELIAGSPSARLLPPQSRAANADEFALPTIFAFTLQRGDRALSLAECRVLHRALADGAADRPPCLLGQPVGWRGRADDAVAALRLCISARHVVDVHTDAGARDRILTEAAAAMATLEALLLQPSVSTDNAAKEHHVH</sequence>
<dbReference type="RefSeq" id="WP_114357740.1">
    <property type="nucleotide sequence ID" value="NZ_QRDT01000008.1"/>
</dbReference>
<reference evidence="3 4" key="1">
    <citation type="submission" date="2017-08" db="EMBL/GenBank/DDBJ databases">
        <authorList>
            <person name="de Groot N.N."/>
        </authorList>
    </citation>
    <scope>NUCLEOTIDE SEQUENCE [LARGE SCALE GENOMIC DNA]</scope>
    <source>
        <strain evidence="3 4">JA575</strain>
    </source>
</reference>
<protein>
    <recommendedName>
        <fullName evidence="6">Selenocysteine lyase/cysteine desulfurase</fullName>
    </recommendedName>
</protein>
<evidence type="ECO:0008006" key="6">
    <source>
        <dbReference type="Google" id="ProtNLM"/>
    </source>
</evidence>
<reference evidence="2 5" key="2">
    <citation type="submission" date="2018-07" db="EMBL/GenBank/DDBJ databases">
        <title>Genomic Encyclopedia of Archaeal and Bacterial Type Strains, Phase II (KMG-II): from individual species to whole genera.</title>
        <authorList>
            <person name="Goeker M."/>
        </authorList>
    </citation>
    <scope>NUCLEOTIDE SEQUENCE [LARGE SCALE GENOMIC DNA]</scope>
    <source>
        <strain evidence="2 5">JA575</strain>
    </source>
</reference>
<organism evidence="3 4">
    <name type="scientific">Rhodopseudomonas pentothenatexigens</name>
    <dbReference type="NCBI Taxonomy" id="999699"/>
    <lineage>
        <taxon>Bacteria</taxon>
        <taxon>Pseudomonadati</taxon>
        <taxon>Pseudomonadota</taxon>
        <taxon>Alphaproteobacteria</taxon>
        <taxon>Hyphomicrobiales</taxon>
        <taxon>Nitrobacteraceae</taxon>
        <taxon>Rhodopseudomonas</taxon>
    </lineage>
</organism>
<dbReference type="AlphaFoldDB" id="A0A336JSU6"/>